<evidence type="ECO:0000256" key="2">
    <source>
        <dbReference type="SAM" id="Phobius"/>
    </source>
</evidence>
<evidence type="ECO:0000259" key="4">
    <source>
        <dbReference type="Pfam" id="PF00690"/>
    </source>
</evidence>
<name>A0A7J7LQK0_9MAGN</name>
<evidence type="ECO:0000259" key="3">
    <source>
        <dbReference type="Pfam" id="PF00122"/>
    </source>
</evidence>
<gene>
    <name evidence="5" type="ORF">GIB67_038929</name>
</gene>
<proteinExistence type="predicted"/>
<dbReference type="InterPro" id="IPR023298">
    <property type="entry name" value="ATPase_P-typ_TM_dom_sf"/>
</dbReference>
<feature type="domain" description="P-type ATPase A" evidence="3">
    <location>
        <begin position="279"/>
        <end position="366"/>
    </location>
</feature>
<dbReference type="Gene3D" id="2.70.150.10">
    <property type="entry name" value="Calcium-transporting ATPase, cytoplasmic transduction domain A"/>
    <property type="match status" value="1"/>
</dbReference>
<dbReference type="InterPro" id="IPR004014">
    <property type="entry name" value="ATPase_P-typ_cation-transptr_N"/>
</dbReference>
<dbReference type="Pfam" id="PF00122">
    <property type="entry name" value="E1-E2_ATPase"/>
    <property type="match status" value="1"/>
</dbReference>
<keyword evidence="2" id="KW-0472">Membrane</keyword>
<evidence type="ECO:0000313" key="6">
    <source>
        <dbReference type="Proteomes" id="UP000541444"/>
    </source>
</evidence>
<keyword evidence="2" id="KW-1133">Transmembrane helix</keyword>
<keyword evidence="2" id="KW-0812">Transmembrane</keyword>
<dbReference type="EMBL" id="JACGCM010002109">
    <property type="protein sequence ID" value="KAF6144830.1"/>
    <property type="molecule type" value="Genomic_DNA"/>
</dbReference>
<sequence length="369" mass="41345">MHNFPPQLLKNPHIEMFLSRNLVSADVEDARSAQVLHTSKKSVKVCSRISAHSGTSKFLKALKENKELGADNSLIALISSSLISIPTLLWYTLWILTMLPPSPDGKNKSCFVQKVALQFIDGGIRQRYTPSIKVREAGFGIDLNDVAAIVQKRDNKTLSTFKVEGIAGNLFVLFEKGVETSELPKREEIYGNGHFIGKLPKCFWVFVWEALQELTLIILFVCAIIFIGLCISVEGWPSGMYNGLEIIHCLFLVIAITAVSDYNQYMQFKDLDREKKNIFVKVTRDGYSQTVPKTDLVVRDVVHLFTRDNIPVDGIYIYGSMLLIDESSLTGESVPVHVNRHNPFLLSGTTMQDGKDVMWVTIVGMNGED</sequence>
<evidence type="ECO:0000313" key="5">
    <source>
        <dbReference type="EMBL" id="KAF6144830.1"/>
    </source>
</evidence>
<feature type="transmembrane region" description="Helical" evidence="2">
    <location>
        <begin position="74"/>
        <end position="99"/>
    </location>
</feature>
<evidence type="ECO:0008006" key="7">
    <source>
        <dbReference type="Google" id="ProtNLM"/>
    </source>
</evidence>
<dbReference type="InterPro" id="IPR059000">
    <property type="entry name" value="ATPase_P-type_domA"/>
</dbReference>
<dbReference type="PANTHER" id="PTHR24093:SF462">
    <property type="entry name" value="CALCIUM-TRANSPORTING ATPASE 11, PLASMA MEMBRANE-TYPE-RELATED"/>
    <property type="match status" value="1"/>
</dbReference>
<reference evidence="5 6" key="1">
    <citation type="journal article" date="2020" name="IScience">
        <title>Genome Sequencing of the Endangered Kingdonia uniflora (Circaeasteraceae, Ranunculales) Reveals Potential Mechanisms of Evolutionary Specialization.</title>
        <authorList>
            <person name="Sun Y."/>
            <person name="Deng T."/>
            <person name="Zhang A."/>
            <person name="Moore M.J."/>
            <person name="Landis J.B."/>
            <person name="Lin N."/>
            <person name="Zhang H."/>
            <person name="Zhang X."/>
            <person name="Huang J."/>
            <person name="Zhang X."/>
            <person name="Sun H."/>
            <person name="Wang H."/>
        </authorList>
    </citation>
    <scope>NUCLEOTIDE SEQUENCE [LARGE SCALE GENOMIC DNA]</scope>
    <source>
        <strain evidence="5">TB1705</strain>
        <tissue evidence="5">Leaf</tissue>
    </source>
</reference>
<feature type="domain" description="Cation-transporting P-type ATPase N-terminal" evidence="4">
    <location>
        <begin position="162"/>
        <end position="225"/>
    </location>
</feature>
<accession>A0A7J7LQK0</accession>
<evidence type="ECO:0000256" key="1">
    <source>
        <dbReference type="ARBA" id="ARBA00022842"/>
    </source>
</evidence>
<feature type="transmembrane region" description="Helical" evidence="2">
    <location>
        <begin position="240"/>
        <end position="259"/>
    </location>
</feature>
<keyword evidence="6" id="KW-1185">Reference proteome</keyword>
<dbReference type="Proteomes" id="UP000541444">
    <property type="component" value="Unassembled WGS sequence"/>
</dbReference>
<dbReference type="GO" id="GO:0005388">
    <property type="term" value="F:P-type calcium transporter activity"/>
    <property type="evidence" value="ECO:0007669"/>
    <property type="project" value="TreeGrafter"/>
</dbReference>
<dbReference type="InterPro" id="IPR008250">
    <property type="entry name" value="ATPase_P-typ_transduc_dom_A_sf"/>
</dbReference>
<feature type="transmembrane region" description="Helical" evidence="2">
    <location>
        <begin position="214"/>
        <end position="234"/>
    </location>
</feature>
<dbReference type="AlphaFoldDB" id="A0A7J7LQK0"/>
<comment type="caution">
    <text evidence="5">The sequence shown here is derived from an EMBL/GenBank/DDBJ whole genome shotgun (WGS) entry which is preliminary data.</text>
</comment>
<organism evidence="5 6">
    <name type="scientific">Kingdonia uniflora</name>
    <dbReference type="NCBI Taxonomy" id="39325"/>
    <lineage>
        <taxon>Eukaryota</taxon>
        <taxon>Viridiplantae</taxon>
        <taxon>Streptophyta</taxon>
        <taxon>Embryophyta</taxon>
        <taxon>Tracheophyta</taxon>
        <taxon>Spermatophyta</taxon>
        <taxon>Magnoliopsida</taxon>
        <taxon>Ranunculales</taxon>
        <taxon>Circaeasteraceae</taxon>
        <taxon>Kingdonia</taxon>
    </lineage>
</organism>
<dbReference type="SUPFAM" id="SSF81653">
    <property type="entry name" value="Calcium ATPase, transduction domain A"/>
    <property type="match status" value="1"/>
</dbReference>
<dbReference type="SUPFAM" id="SSF81665">
    <property type="entry name" value="Calcium ATPase, transmembrane domain M"/>
    <property type="match status" value="1"/>
</dbReference>
<keyword evidence="1" id="KW-0460">Magnesium</keyword>
<dbReference type="GO" id="GO:0005886">
    <property type="term" value="C:plasma membrane"/>
    <property type="evidence" value="ECO:0007669"/>
    <property type="project" value="TreeGrafter"/>
</dbReference>
<dbReference type="Pfam" id="PF00690">
    <property type="entry name" value="Cation_ATPase_N"/>
    <property type="match status" value="1"/>
</dbReference>
<dbReference type="OrthoDB" id="116380at2759"/>
<protein>
    <recommendedName>
        <fullName evidence="7">Cation-transporting P-type ATPase N-terminal domain-containing protein</fullName>
    </recommendedName>
</protein>
<dbReference type="PANTHER" id="PTHR24093">
    <property type="entry name" value="CATION TRANSPORTING ATPASE"/>
    <property type="match status" value="1"/>
</dbReference>